<feature type="region of interest" description="Disordered" evidence="1">
    <location>
        <begin position="593"/>
        <end position="799"/>
    </location>
</feature>
<feature type="compositionally biased region" description="Low complexity" evidence="1">
    <location>
        <begin position="720"/>
        <end position="731"/>
    </location>
</feature>
<feature type="region of interest" description="Disordered" evidence="1">
    <location>
        <begin position="1"/>
        <end position="59"/>
    </location>
</feature>
<feature type="compositionally biased region" description="Polar residues" evidence="1">
    <location>
        <begin position="445"/>
        <end position="455"/>
    </location>
</feature>
<sequence length="1004" mass="107564">MTPRPSIMYSSFTSSSGSDADATVSPPMFRNRRNFGFGESNGFGGNKTGISPPSWQPRETERVNANYFTYWYSRANGAGPTNPTTGNPPPAAPSTFSTQQTAPSSPLSQSSSTSSSYYDAPHGQNQQHPNLIRMHSNDSLYQSSEAGGYAASPPRSNANQPGPQYSQHGGNPGSAMHSPLMARREVAPPQPLQYAPPPQPQMLVDPNTGQQYYFPSAPQPLYYPMVPAPMYYAPAQVPPGYVMSHHPHQPQPPQSPTHARAMYFRQPSYGGNYPPPGHAPMQQPPTSSGYFVEHPPSSNVSVCEPEYFSRSHASRHSMESGSSGSIKEDFRQNARDSSSASPKPVTSFAEIPSSSQHSQQSSQYGGSNTAHPPIGGKFSTTSSCTSGFASGAGESTADTMFNSSFASTKNRPVWWGATETSTRIGLDEMKQTPSPVRSSPEDRTPTLSHQSSIGASQPAAEVDRSSPASEPAQLPSKAPVAKAIRMDIDLSAPITPVESPKPKPRPATASTAFTVTFDPPAAAKKPVSLQDAAAANGRRFATRRSLPASKAAKAAAAEVESESETQDPKHYLFNKMIQGLRKPPEKTQAIPEAVANKKPDMDTLSEAGTYIVESRRKPESDNNDADDDNDSEDDNSSRFEDDSDSDSTVSPTEASSSAPVTQRQPSAPAPRLPPPKTSLLTARLQQLNLRNTRNSSTPAAPAPAPTSTARSIRPCQRPSTAATPAAPANNNFRRGDGGRFSMRSGPSAVPFNPPSTRNSTGSNNPAARPPFKSGPAAPSRRSNATVAVGTPGPSKETPEMAAWLRRKGYDPRKSAVEARKIQALKARDMSSSYLSNRSMSFHPDGGNNGFPSVSSRNNKSHDDLSHVGEDDESFSGVENKKTNAELERKVDEINEKCLRSIQMIKLYSQNTISDSVENLLERVVQPDGQESVTDQLSRLGSAFEAIQKYFEERSGSVSPPASARRGTVTVADSQRPRTVSTDPSIRDSASSASSAAGSRHLRLL</sequence>
<feature type="compositionally biased region" description="Low complexity" evidence="1">
    <location>
        <begin position="695"/>
        <end position="709"/>
    </location>
</feature>
<dbReference type="WBParaSite" id="Pan_g1808.t3">
    <property type="protein sequence ID" value="Pan_g1808.t3"/>
    <property type="gene ID" value="Pan_g1808"/>
</dbReference>
<feature type="region of interest" description="Disordered" evidence="1">
    <location>
        <begin position="421"/>
        <end position="479"/>
    </location>
</feature>
<feature type="compositionally biased region" description="Polar residues" evidence="1">
    <location>
        <begin position="648"/>
        <end position="661"/>
    </location>
</feature>
<dbReference type="Proteomes" id="UP000492821">
    <property type="component" value="Unassembled WGS sequence"/>
</dbReference>
<feature type="compositionally biased region" description="Polar residues" evidence="1">
    <location>
        <begin position="754"/>
        <end position="765"/>
    </location>
</feature>
<evidence type="ECO:0000256" key="1">
    <source>
        <dbReference type="SAM" id="MobiDB-lite"/>
    </source>
</evidence>
<feature type="compositionally biased region" description="Low complexity" evidence="1">
    <location>
        <begin position="830"/>
        <end position="840"/>
    </location>
</feature>
<feature type="region of interest" description="Disordered" evidence="1">
    <location>
        <begin position="265"/>
        <end position="378"/>
    </location>
</feature>
<feature type="compositionally biased region" description="Acidic residues" evidence="1">
    <location>
        <begin position="621"/>
        <end position="634"/>
    </location>
</feature>
<protein>
    <submittedName>
        <fullName evidence="3">USP domain-containing protein</fullName>
    </submittedName>
</protein>
<dbReference type="AlphaFoldDB" id="A0A7E4VAW2"/>
<feature type="compositionally biased region" description="Low complexity" evidence="1">
    <location>
        <begin position="75"/>
        <end position="85"/>
    </location>
</feature>
<feature type="region of interest" description="Disordered" evidence="1">
    <location>
        <begin position="74"/>
        <end position="211"/>
    </location>
</feature>
<feature type="compositionally biased region" description="Low complexity" evidence="1">
    <location>
        <begin position="988"/>
        <end position="998"/>
    </location>
</feature>
<name>A0A7E4VAW2_PANRE</name>
<accession>A0A7E4VAW2</accession>
<feature type="compositionally biased region" description="Pro residues" evidence="1">
    <location>
        <begin position="188"/>
        <end position="200"/>
    </location>
</feature>
<feature type="region of interest" description="Disordered" evidence="1">
    <location>
        <begin position="954"/>
        <end position="1004"/>
    </location>
</feature>
<feature type="compositionally biased region" description="Polar residues" evidence="1">
    <location>
        <begin position="678"/>
        <end position="694"/>
    </location>
</feature>
<proteinExistence type="predicted"/>
<feature type="compositionally biased region" description="Low complexity" evidence="1">
    <location>
        <begin position="97"/>
        <end position="116"/>
    </location>
</feature>
<keyword evidence="2" id="KW-1185">Reference proteome</keyword>
<feature type="compositionally biased region" description="Pro residues" evidence="1">
    <location>
        <begin position="667"/>
        <end position="676"/>
    </location>
</feature>
<feature type="region of interest" description="Disordered" evidence="1">
    <location>
        <begin position="829"/>
        <end position="880"/>
    </location>
</feature>
<evidence type="ECO:0000313" key="3">
    <source>
        <dbReference type="WBParaSite" id="Pan_g1808.t3"/>
    </source>
</evidence>
<evidence type="ECO:0000313" key="2">
    <source>
        <dbReference type="Proteomes" id="UP000492821"/>
    </source>
</evidence>
<feature type="compositionally biased region" description="Low complexity" evidence="1">
    <location>
        <begin position="1"/>
        <end position="18"/>
    </location>
</feature>
<feature type="compositionally biased region" description="Polar residues" evidence="1">
    <location>
        <begin position="154"/>
        <end position="169"/>
    </location>
</feature>
<organism evidence="2 3">
    <name type="scientific">Panagrellus redivivus</name>
    <name type="common">Microworm</name>
    <dbReference type="NCBI Taxonomy" id="6233"/>
    <lineage>
        <taxon>Eukaryota</taxon>
        <taxon>Metazoa</taxon>
        <taxon>Ecdysozoa</taxon>
        <taxon>Nematoda</taxon>
        <taxon>Chromadorea</taxon>
        <taxon>Rhabditida</taxon>
        <taxon>Tylenchina</taxon>
        <taxon>Panagrolaimomorpha</taxon>
        <taxon>Panagrolaimoidea</taxon>
        <taxon>Panagrolaimidae</taxon>
        <taxon>Panagrellus</taxon>
    </lineage>
</organism>
<reference evidence="3" key="2">
    <citation type="submission" date="2020-10" db="UniProtKB">
        <authorList>
            <consortium name="WormBaseParasite"/>
        </authorList>
    </citation>
    <scope>IDENTIFICATION</scope>
</reference>
<feature type="compositionally biased region" description="Basic and acidic residues" evidence="1">
    <location>
        <begin position="859"/>
        <end position="868"/>
    </location>
</feature>
<feature type="compositionally biased region" description="Polar residues" evidence="1">
    <location>
        <begin position="970"/>
        <end position="983"/>
    </location>
</feature>
<reference evidence="2" key="1">
    <citation type="journal article" date="2013" name="Genetics">
        <title>The draft genome and transcriptome of Panagrellus redivivus are shaped by the harsh demands of a free-living lifestyle.</title>
        <authorList>
            <person name="Srinivasan J."/>
            <person name="Dillman A.R."/>
            <person name="Macchietto M.G."/>
            <person name="Heikkinen L."/>
            <person name="Lakso M."/>
            <person name="Fracchia K.M."/>
            <person name="Antoshechkin I."/>
            <person name="Mortazavi A."/>
            <person name="Wong G."/>
            <person name="Sternberg P.W."/>
        </authorList>
    </citation>
    <scope>NUCLEOTIDE SEQUENCE [LARGE SCALE GENOMIC DNA]</scope>
    <source>
        <strain evidence="2">MT8872</strain>
    </source>
</reference>
<feature type="compositionally biased region" description="Low complexity" evidence="1">
    <location>
        <begin position="353"/>
        <end position="363"/>
    </location>
</feature>